<keyword evidence="2 8" id="KW-0963">Cytoplasm</keyword>
<keyword evidence="4 8" id="KW-0819">tRNA processing</keyword>
<comment type="domain">
    <text evidence="8">The N-terminal region contains the highly conserved SGGXDS motif, predicted to be a P-loop motif involved in ATP binding.</text>
</comment>
<keyword evidence="11" id="KW-1185">Reference proteome</keyword>
<dbReference type="CDD" id="cd01992">
    <property type="entry name" value="TilS_N"/>
    <property type="match status" value="1"/>
</dbReference>
<evidence type="ECO:0000259" key="9">
    <source>
        <dbReference type="SMART" id="SM00977"/>
    </source>
</evidence>
<evidence type="ECO:0000256" key="3">
    <source>
        <dbReference type="ARBA" id="ARBA00022598"/>
    </source>
</evidence>
<dbReference type="Gene3D" id="3.40.50.620">
    <property type="entry name" value="HUPs"/>
    <property type="match status" value="1"/>
</dbReference>
<dbReference type="InterPro" id="IPR011063">
    <property type="entry name" value="TilS/TtcA_N"/>
</dbReference>
<dbReference type="NCBIfam" id="TIGR02433">
    <property type="entry name" value="lysidine_TilS_C"/>
    <property type="match status" value="1"/>
</dbReference>
<evidence type="ECO:0000256" key="2">
    <source>
        <dbReference type="ARBA" id="ARBA00022490"/>
    </source>
</evidence>
<evidence type="ECO:0000256" key="6">
    <source>
        <dbReference type="ARBA" id="ARBA00022840"/>
    </source>
</evidence>
<sequence length="407" mass="46895">MSINKTLVSNEIKKLSPSHIIIGYSGGIDSSVLLNITKNLDIPIIAIYINHNIHPNSLKWQMHCQRTCEKYRTQFISHSLEQAPKGESFEAWASKQRMIFFQKIMKNYSNPLLLLGHHQDDQAETFLIQVMRGSGLAGLAGIPYYRKLDIGVVLRPLLSYKKLDIEVFAQQNNIDYIYDDSNLDIKYRRNLIRNKVIPILQQVNPNIAETLSRSASICGQSNNILNKLIAEELDQISQNNNIIISKLISLDEAIQKSIIHFWFKQNTLQSLKNKQIQDIYLGTNNASTGWKINISQLYDISIEYDQLLIKDVPTLTFSANHTEILEWLKTETYKNYELNKLTIRDRQADDKCKYPGRNKANKLKILFQELKISSSKRSKAKVILYNGEIIAIYPFFVCNNNTYNSEC</sequence>
<gene>
    <name evidence="8 10" type="primary">tilS</name>
    <name evidence="10" type="ORF">CDV26_03390</name>
</gene>
<evidence type="ECO:0000256" key="7">
    <source>
        <dbReference type="ARBA" id="ARBA00048539"/>
    </source>
</evidence>
<dbReference type="InterPro" id="IPR012796">
    <property type="entry name" value="Lysidine-tRNA-synth_C"/>
</dbReference>
<dbReference type="Pfam" id="PF11734">
    <property type="entry name" value="TilS_C"/>
    <property type="match status" value="1"/>
</dbReference>
<dbReference type="Gene3D" id="1.20.59.20">
    <property type="match status" value="1"/>
</dbReference>
<dbReference type="InterPro" id="IPR012795">
    <property type="entry name" value="tRNA_Ile_lys_synt_N"/>
</dbReference>
<comment type="function">
    <text evidence="8">Ligates lysine onto the cytidine present at position 34 of the AUA codon-specific tRNA(Ile) that contains the anticodon CAU, in an ATP-dependent manner. Cytidine is converted to lysidine, thus changing the amino acid specificity of the tRNA from methionine to isoleucine.</text>
</comment>
<dbReference type="InterPro" id="IPR012094">
    <property type="entry name" value="tRNA_Ile_lys_synt"/>
</dbReference>
<dbReference type="SUPFAM" id="SSF82829">
    <property type="entry name" value="MesJ substrate recognition domain-like"/>
    <property type="match status" value="1"/>
</dbReference>
<evidence type="ECO:0000256" key="4">
    <source>
        <dbReference type="ARBA" id="ARBA00022694"/>
    </source>
</evidence>
<dbReference type="Pfam" id="PF01171">
    <property type="entry name" value="ATP_bind_3"/>
    <property type="match status" value="1"/>
</dbReference>
<dbReference type="InterPro" id="IPR014729">
    <property type="entry name" value="Rossmann-like_a/b/a_fold"/>
</dbReference>
<dbReference type="SUPFAM" id="SSF52402">
    <property type="entry name" value="Adenine nucleotide alpha hydrolases-like"/>
    <property type="match status" value="1"/>
</dbReference>
<reference evidence="10 11" key="1">
    <citation type="submission" date="2017-06" db="EMBL/GenBank/DDBJ databases">
        <title>Complete genome of Francisella halioticida.</title>
        <authorList>
            <person name="Sjodin A."/>
        </authorList>
    </citation>
    <scope>NUCLEOTIDE SEQUENCE [LARGE SCALE GENOMIC DNA]</scope>
    <source>
        <strain evidence="10 11">DSM 23729</strain>
    </source>
</reference>
<comment type="similarity">
    <text evidence="8">Belongs to the tRNA(Ile)-lysidine synthase family.</text>
</comment>
<comment type="catalytic activity">
    <reaction evidence="7 8">
        <text>cytidine(34) in tRNA(Ile2) + L-lysine + ATP = lysidine(34) in tRNA(Ile2) + AMP + diphosphate + H(+)</text>
        <dbReference type="Rhea" id="RHEA:43744"/>
        <dbReference type="Rhea" id="RHEA-COMP:10625"/>
        <dbReference type="Rhea" id="RHEA-COMP:10670"/>
        <dbReference type="ChEBI" id="CHEBI:15378"/>
        <dbReference type="ChEBI" id="CHEBI:30616"/>
        <dbReference type="ChEBI" id="CHEBI:32551"/>
        <dbReference type="ChEBI" id="CHEBI:33019"/>
        <dbReference type="ChEBI" id="CHEBI:82748"/>
        <dbReference type="ChEBI" id="CHEBI:83665"/>
        <dbReference type="ChEBI" id="CHEBI:456215"/>
        <dbReference type="EC" id="6.3.4.19"/>
    </reaction>
</comment>
<evidence type="ECO:0000313" key="11">
    <source>
        <dbReference type="Proteomes" id="UP000249910"/>
    </source>
</evidence>
<keyword evidence="5 8" id="KW-0547">Nucleotide-binding</keyword>
<feature type="domain" description="Lysidine-tRNA(Ile) synthetase C-terminal" evidence="9">
    <location>
        <begin position="341"/>
        <end position="403"/>
    </location>
</feature>
<evidence type="ECO:0000256" key="1">
    <source>
        <dbReference type="ARBA" id="ARBA00004496"/>
    </source>
</evidence>
<dbReference type="NCBIfam" id="TIGR02432">
    <property type="entry name" value="lysidine_TilS_N"/>
    <property type="match status" value="1"/>
</dbReference>
<dbReference type="EC" id="6.3.4.19" evidence="8"/>
<organism evidence="10 11">
    <name type="scientific">Francisella halioticida</name>
    <dbReference type="NCBI Taxonomy" id="549298"/>
    <lineage>
        <taxon>Bacteria</taxon>
        <taxon>Pseudomonadati</taxon>
        <taxon>Pseudomonadota</taxon>
        <taxon>Gammaproteobacteria</taxon>
        <taxon>Thiotrichales</taxon>
        <taxon>Francisellaceae</taxon>
        <taxon>Francisella</taxon>
    </lineage>
</organism>
<dbReference type="Proteomes" id="UP000249910">
    <property type="component" value="Chromosome"/>
</dbReference>
<name>A0ABM6LY46_9GAMM</name>
<dbReference type="PANTHER" id="PTHR43033">
    <property type="entry name" value="TRNA(ILE)-LYSIDINE SYNTHASE-RELATED"/>
    <property type="match status" value="1"/>
</dbReference>
<feature type="binding site" evidence="8">
    <location>
        <begin position="25"/>
        <end position="30"/>
    </location>
    <ligand>
        <name>ATP</name>
        <dbReference type="ChEBI" id="CHEBI:30616"/>
    </ligand>
</feature>
<dbReference type="EMBL" id="CP022132">
    <property type="protein sequence ID" value="ASG67565.1"/>
    <property type="molecule type" value="Genomic_DNA"/>
</dbReference>
<dbReference type="HAMAP" id="MF_01161">
    <property type="entry name" value="tRNA_Ile_lys_synt"/>
    <property type="match status" value="1"/>
</dbReference>
<keyword evidence="6 8" id="KW-0067">ATP-binding</keyword>
<evidence type="ECO:0000256" key="8">
    <source>
        <dbReference type="HAMAP-Rule" id="MF_01161"/>
    </source>
</evidence>
<evidence type="ECO:0000256" key="5">
    <source>
        <dbReference type="ARBA" id="ARBA00022741"/>
    </source>
</evidence>
<comment type="subcellular location">
    <subcellularLocation>
        <location evidence="1 8">Cytoplasm</location>
    </subcellularLocation>
</comment>
<evidence type="ECO:0000313" key="10">
    <source>
        <dbReference type="EMBL" id="ASG67565.1"/>
    </source>
</evidence>
<protein>
    <recommendedName>
        <fullName evidence="8">tRNA(Ile)-lysidine synthase</fullName>
        <ecNumber evidence="8">6.3.4.19</ecNumber>
    </recommendedName>
    <alternativeName>
        <fullName evidence="8">tRNA(Ile)-2-lysyl-cytidine synthase</fullName>
    </alternativeName>
    <alternativeName>
        <fullName evidence="8">tRNA(Ile)-lysidine synthetase</fullName>
    </alternativeName>
</protein>
<dbReference type="SMART" id="SM00977">
    <property type="entry name" value="TilS_C"/>
    <property type="match status" value="1"/>
</dbReference>
<keyword evidence="3 8" id="KW-0436">Ligase</keyword>
<accession>A0ABM6LY46</accession>
<dbReference type="PANTHER" id="PTHR43033:SF1">
    <property type="entry name" value="TRNA(ILE)-LYSIDINE SYNTHASE-RELATED"/>
    <property type="match status" value="1"/>
</dbReference>
<dbReference type="RefSeq" id="WP_088772098.1">
    <property type="nucleotide sequence ID" value="NZ_CP022132.1"/>
</dbReference>
<dbReference type="SUPFAM" id="SSF56037">
    <property type="entry name" value="PheT/TilS domain"/>
    <property type="match status" value="1"/>
</dbReference>
<proteinExistence type="inferred from homology"/>